<dbReference type="EMBL" id="MU393528">
    <property type="protein sequence ID" value="KAI4862343.1"/>
    <property type="molecule type" value="Genomic_DNA"/>
</dbReference>
<proteinExistence type="predicted"/>
<comment type="caution">
    <text evidence="1">The sequence shown here is derived from an EMBL/GenBank/DDBJ whole genome shotgun (WGS) entry which is preliminary data.</text>
</comment>
<protein>
    <submittedName>
        <fullName evidence="1">Cytochrome P450 4V3</fullName>
    </submittedName>
</protein>
<sequence length="561" mass="62592">MELHGITGTLLRGVGVLVAAVVIRFLYRGYIERSRVRSLKAQGIPILPHSLLFGHLPIFGDFRAEHPPDVSIYVFHLWLAKNVKRYFPELDKLPPVIYLDLWPMADSLAPVVDPVAASQFTIVNSLPKSSGVADFMDPLTGNVDLVSSEGELWKKWRSRFSPGFSPRNLSALLPELIEEVQVFVNGLKSLAGKNGEWGPVFQLEEKTTNLTFDIIVRASVDLRLHEQSRPTPSPLKKALMEQLVFMGMTANAARVLPSFKMPWDYAAIKRNNRAIRDVLLPQIEEKLQSDFHTDQKKKTIVDLAIKYIDKDDPNASREKPDAEFVDRLIANLKSFIFAGHDTTSTTICYMMKELQDNPDCLEKLRAEHDSVLGPNPDDATNILTASPHVLYSLPYTLAVIKETLRLHPLAATVRSAKAAPGFSLTAPGSPLRYPMDGFGPWLAAPAVQRHPDYWPRPDAFLPGRWLAAEGDPLYAAREAWTPFSLGPRNCVGMELAMIELRLVAVLVARTFDVGEAWGKWDQRQGPKATPTHMVNGERLYGIGNGTVHPKDGMPVHVRLRA</sequence>
<accession>A0ACB9YSN0</accession>
<keyword evidence="2" id="KW-1185">Reference proteome</keyword>
<dbReference type="Proteomes" id="UP001497700">
    <property type="component" value="Unassembled WGS sequence"/>
</dbReference>
<name>A0ACB9YSN0_9PEZI</name>
<evidence type="ECO:0000313" key="1">
    <source>
        <dbReference type="EMBL" id="KAI4862343.1"/>
    </source>
</evidence>
<evidence type="ECO:0000313" key="2">
    <source>
        <dbReference type="Proteomes" id="UP001497700"/>
    </source>
</evidence>
<gene>
    <name evidence="1" type="ORF">F4820DRAFT_460286</name>
</gene>
<reference evidence="1 2" key="1">
    <citation type="journal article" date="2022" name="New Phytol.">
        <title>Ecological generalism drives hyperdiversity of secondary metabolite gene clusters in xylarialean endophytes.</title>
        <authorList>
            <person name="Franco M.E.E."/>
            <person name="Wisecaver J.H."/>
            <person name="Arnold A.E."/>
            <person name="Ju Y.M."/>
            <person name="Slot J.C."/>
            <person name="Ahrendt S."/>
            <person name="Moore L.P."/>
            <person name="Eastman K.E."/>
            <person name="Scott K."/>
            <person name="Konkel Z."/>
            <person name="Mondo S.J."/>
            <person name="Kuo A."/>
            <person name="Hayes R.D."/>
            <person name="Haridas S."/>
            <person name="Andreopoulos B."/>
            <person name="Riley R."/>
            <person name="LaButti K."/>
            <person name="Pangilinan J."/>
            <person name="Lipzen A."/>
            <person name="Amirebrahimi M."/>
            <person name="Yan J."/>
            <person name="Adam C."/>
            <person name="Keymanesh K."/>
            <person name="Ng V."/>
            <person name="Louie K."/>
            <person name="Northen T."/>
            <person name="Drula E."/>
            <person name="Henrissat B."/>
            <person name="Hsieh H.M."/>
            <person name="Youens-Clark K."/>
            <person name="Lutzoni F."/>
            <person name="Miadlikowska J."/>
            <person name="Eastwood D.C."/>
            <person name="Hamelin R.C."/>
            <person name="Grigoriev I.V."/>
            <person name="U'Ren J.M."/>
        </authorList>
    </citation>
    <scope>NUCLEOTIDE SEQUENCE [LARGE SCALE GENOMIC DNA]</scope>
    <source>
        <strain evidence="1 2">CBS 119005</strain>
    </source>
</reference>
<organism evidence="1 2">
    <name type="scientific">Hypoxylon rubiginosum</name>
    <dbReference type="NCBI Taxonomy" id="110542"/>
    <lineage>
        <taxon>Eukaryota</taxon>
        <taxon>Fungi</taxon>
        <taxon>Dikarya</taxon>
        <taxon>Ascomycota</taxon>
        <taxon>Pezizomycotina</taxon>
        <taxon>Sordariomycetes</taxon>
        <taxon>Xylariomycetidae</taxon>
        <taxon>Xylariales</taxon>
        <taxon>Hypoxylaceae</taxon>
        <taxon>Hypoxylon</taxon>
    </lineage>
</organism>